<feature type="transmembrane region" description="Helical" evidence="1">
    <location>
        <begin position="12"/>
        <end position="33"/>
    </location>
</feature>
<accession>A0A6M4YCP2</accession>
<keyword evidence="1" id="KW-0472">Membrane</keyword>
<sequence length="151" mass="16085">MLSARLHTEQIARLLLALMLVCNLTLCVSWLGLFGAGLATASIGVDATDHSSMQMSSCHNMTMSTPDDGAPQNATSQACPGQDGLASPGGAGLSQLVTLLTLLVLPLLLLPLPGAASILLDNWLRDPFLRTRGTHPLSWPRRHLMLSVLRH</sequence>
<dbReference type="EMBL" id="CP038441">
    <property type="protein sequence ID" value="QJT20326.1"/>
    <property type="molecule type" value="Genomic_DNA"/>
</dbReference>
<evidence type="ECO:0000313" key="2">
    <source>
        <dbReference type="EMBL" id="QJT20326.1"/>
    </source>
</evidence>
<keyword evidence="1" id="KW-1133">Transmembrane helix</keyword>
<protein>
    <submittedName>
        <fullName evidence="2">Uncharacterized protein</fullName>
    </submittedName>
</protein>
<name>A0A6M4YCP2_AERME</name>
<dbReference type="Proteomes" id="UP000501427">
    <property type="component" value="Chromosome"/>
</dbReference>
<gene>
    <name evidence="2" type="ORF">E4184_01750</name>
</gene>
<dbReference type="AlphaFoldDB" id="A0A6M4YCP2"/>
<feature type="transmembrane region" description="Helical" evidence="1">
    <location>
        <begin position="96"/>
        <end position="120"/>
    </location>
</feature>
<proteinExistence type="predicted"/>
<evidence type="ECO:0000256" key="1">
    <source>
        <dbReference type="SAM" id="Phobius"/>
    </source>
</evidence>
<reference evidence="2 3" key="1">
    <citation type="submission" date="2019-03" db="EMBL/GenBank/DDBJ databases">
        <title>Novel transposon Tn6433 accelerates the dissemination of tet(E) in Aeromonas from aerobic biofilm under oxytetracycline stress.</title>
        <authorList>
            <person name="Shi Y."/>
            <person name="Tian Z."/>
            <person name="Zhang Y."/>
            <person name="Zhang H."/>
            <person name="Yang M."/>
        </authorList>
    </citation>
    <scope>NUCLEOTIDE SEQUENCE [LARGE SCALE GENOMIC DNA]</scope>
    <source>
        <strain evidence="2 3">T0.1-19</strain>
    </source>
</reference>
<keyword evidence="1" id="KW-0812">Transmembrane</keyword>
<organism evidence="2 3">
    <name type="scientific">Aeromonas media</name>
    <dbReference type="NCBI Taxonomy" id="651"/>
    <lineage>
        <taxon>Bacteria</taxon>
        <taxon>Pseudomonadati</taxon>
        <taxon>Pseudomonadota</taxon>
        <taxon>Gammaproteobacteria</taxon>
        <taxon>Aeromonadales</taxon>
        <taxon>Aeromonadaceae</taxon>
        <taxon>Aeromonas</taxon>
    </lineage>
</organism>
<evidence type="ECO:0000313" key="3">
    <source>
        <dbReference type="Proteomes" id="UP000501427"/>
    </source>
</evidence>
<dbReference type="RefSeq" id="WP_171275266.1">
    <property type="nucleotide sequence ID" value="NZ_CAWPJG010000001.1"/>
</dbReference>